<organism evidence="2 3">
    <name type="scientific">Epilithonimonas ginsengisoli</name>
    <dbReference type="NCBI Taxonomy" id="1245592"/>
    <lineage>
        <taxon>Bacteria</taxon>
        <taxon>Pseudomonadati</taxon>
        <taxon>Bacteroidota</taxon>
        <taxon>Flavobacteriia</taxon>
        <taxon>Flavobacteriales</taxon>
        <taxon>Weeksellaceae</taxon>
        <taxon>Chryseobacterium group</taxon>
        <taxon>Epilithonimonas</taxon>
    </lineage>
</organism>
<reference evidence="2 3" key="1">
    <citation type="submission" date="2023-11" db="EMBL/GenBank/DDBJ databases">
        <title>First isolation, identification, and characterization of non-pathogenic Epilithonimonas ginsengisoli isolated from diseased farmed rainbow trout (Oncorhynchus mykiss) in Chile.</title>
        <authorList>
            <person name="Miranda C.D."/>
            <person name="Irgang R."/>
            <person name="Concha C."/>
            <person name="Rojas R."/>
            <person name="Avendano R."/>
        </authorList>
    </citation>
    <scope>NUCLEOTIDE SEQUENCE [LARGE SCALE GENOMIC DNA]</scope>
    <source>
        <strain evidence="2 3">FP99</strain>
    </source>
</reference>
<gene>
    <name evidence="2" type="ORF">NG800_018170</name>
</gene>
<keyword evidence="3" id="KW-1185">Reference proteome</keyword>
<dbReference type="Proteomes" id="UP001204439">
    <property type="component" value="Unassembled WGS sequence"/>
</dbReference>
<dbReference type="Gene3D" id="3.40.50.300">
    <property type="entry name" value="P-loop containing nucleotide triphosphate hydrolases"/>
    <property type="match status" value="1"/>
</dbReference>
<dbReference type="Pfam" id="PF07728">
    <property type="entry name" value="AAA_5"/>
    <property type="match status" value="1"/>
</dbReference>
<feature type="domain" description="ATPase dynein-related AAA" evidence="1">
    <location>
        <begin position="596"/>
        <end position="678"/>
    </location>
</feature>
<evidence type="ECO:0000313" key="3">
    <source>
        <dbReference type="Proteomes" id="UP001204439"/>
    </source>
</evidence>
<name>A0ABU4JMD3_9FLAO</name>
<dbReference type="SUPFAM" id="SSF52540">
    <property type="entry name" value="P-loop containing nucleoside triphosphate hydrolases"/>
    <property type="match status" value="1"/>
</dbReference>
<dbReference type="PANTHER" id="PTHR37291:SF1">
    <property type="entry name" value="TYPE IV METHYL-DIRECTED RESTRICTION ENZYME ECOKMCRB SUBUNIT"/>
    <property type="match status" value="1"/>
</dbReference>
<dbReference type="EMBL" id="JAMXLT020000047">
    <property type="protein sequence ID" value="MDW8550859.1"/>
    <property type="molecule type" value="Genomic_DNA"/>
</dbReference>
<comment type="caution">
    <text evidence="2">The sequence shown here is derived from an EMBL/GenBank/DDBJ whole genome shotgun (WGS) entry which is preliminary data.</text>
</comment>
<evidence type="ECO:0000259" key="1">
    <source>
        <dbReference type="Pfam" id="PF07728"/>
    </source>
</evidence>
<dbReference type="PANTHER" id="PTHR37291">
    <property type="entry name" value="5-METHYLCYTOSINE-SPECIFIC RESTRICTION ENZYME B"/>
    <property type="match status" value="1"/>
</dbReference>
<dbReference type="InterPro" id="IPR052934">
    <property type="entry name" value="Methyl-DNA_Rec/Restrict_Enz"/>
</dbReference>
<protein>
    <submittedName>
        <fullName evidence="2">AAA family ATPase</fullName>
    </submittedName>
</protein>
<accession>A0ABU4JMD3</accession>
<sequence>MIDNKSINTLIERYSKIIKVIGEPKEIYKYDAISEFQENWDIDANDFATMFKKSISKVSNLLYQNSWGFIISAVEHFPIETREMFENLYNENISLEERIFSFQTASQDLLESLKEILNRDNFNAQQDERTISVYLGFRYPEIYTFYKFSYFSEFCKEFNIDIPRGTSKYLLFQEISKAFRTEIESNENFQTFYRSFYPKPMWDDTNLMIQNVLFLGYKEDVSGLYKGVLDGFSNNDLASYFNFLDVIIENFKLKKGSQKIVFNVSQNQLNFTIGQKYIWCIKSNISNRVFKIIADKEFSSKTEKFKSSINSYLNHFSDLDNLSINEDSIFQAISEVISKTIRSSYLKFNNQFIERLAFDKTFRNLVLNIQIDDQSYKHQSINNMNFPLNQILYGPPGTGKTYHTITKAIGIANPNFNIHQDREIIKDEYNRLVETGQIVFTTFHQSMSYEDFIEGIKPVMTEDEGEVNYEIQNGIFKEICKTASEVNEITVVDNFEDSWGKLIEVVKENIADDKLVKIGSWEYGLSTKESLKYSSLNSPSQYTFTITKQNILDTYQNKQARPSGAFQKDMEDVVNYMKANLQLSDYRENNDKNQNRSKERNYVLIIDEINRGNVSQIFGELITLIEESKRLGNPEELEITLPYSKNKFGVPSNLYIIGTMNTADRSVEALDTALRRRFSFVEMMPDSNVVEEGNFQDYHRVGIMEKMNQRIELLLDKNYTLGHSYFIKDDFKASFKNEIIPLLQEYFYNDCGKIGLVLGKGFVREKEISKVNQKNVFADFDTRNDIDVIKSYELIPFDEVDFQDAIDLLLA</sequence>
<evidence type="ECO:0000313" key="2">
    <source>
        <dbReference type="EMBL" id="MDW8550859.1"/>
    </source>
</evidence>
<proteinExistence type="predicted"/>
<dbReference type="InterPro" id="IPR027417">
    <property type="entry name" value="P-loop_NTPase"/>
</dbReference>
<dbReference type="InterPro" id="IPR011704">
    <property type="entry name" value="ATPase_dyneun-rel_AAA"/>
</dbReference>
<dbReference type="RefSeq" id="WP_063970244.1">
    <property type="nucleotide sequence ID" value="NZ_JAMXLT020000047.1"/>
</dbReference>